<accession>A0A8H6NK69</accession>
<dbReference type="CDD" id="cd02440">
    <property type="entry name" value="AdoMet_MTases"/>
    <property type="match status" value="1"/>
</dbReference>
<name>A0A8H6NK69_9PEZI</name>
<keyword evidence="4" id="KW-1185">Reference proteome</keyword>
<dbReference type="EMBL" id="WIGM01000175">
    <property type="protein sequence ID" value="KAF6835501.1"/>
    <property type="molecule type" value="Genomic_DNA"/>
</dbReference>
<evidence type="ECO:0000313" key="4">
    <source>
        <dbReference type="Proteomes" id="UP000639643"/>
    </source>
</evidence>
<keyword evidence="3" id="KW-0808">Transferase</keyword>
<dbReference type="OrthoDB" id="184880at2759"/>
<organism evidence="3 4">
    <name type="scientific">Colletotrichum musicola</name>
    <dbReference type="NCBI Taxonomy" id="2175873"/>
    <lineage>
        <taxon>Eukaryota</taxon>
        <taxon>Fungi</taxon>
        <taxon>Dikarya</taxon>
        <taxon>Ascomycota</taxon>
        <taxon>Pezizomycotina</taxon>
        <taxon>Sordariomycetes</taxon>
        <taxon>Hypocreomycetidae</taxon>
        <taxon>Glomerellales</taxon>
        <taxon>Glomerellaceae</taxon>
        <taxon>Colletotrichum</taxon>
        <taxon>Colletotrichum orchidearum species complex</taxon>
    </lineage>
</organism>
<dbReference type="Proteomes" id="UP000639643">
    <property type="component" value="Unassembled WGS sequence"/>
</dbReference>
<reference evidence="3" key="1">
    <citation type="journal article" date="2020" name="Phytopathology">
        <title>Genome Sequence Resources of Colletotrichum truncatum, C. plurivorum, C. musicola, and C. sojae: Four Species Pathogenic to Soybean (Glycine max).</title>
        <authorList>
            <person name="Rogerio F."/>
            <person name="Boufleur T.R."/>
            <person name="Ciampi-Guillardi M."/>
            <person name="Sukno S.A."/>
            <person name="Thon M.R."/>
            <person name="Massola Junior N.S."/>
            <person name="Baroncelli R."/>
        </authorList>
    </citation>
    <scope>NUCLEOTIDE SEQUENCE</scope>
    <source>
        <strain evidence="3">LFN0074</strain>
    </source>
</reference>
<dbReference type="Gene3D" id="3.40.50.150">
    <property type="entry name" value="Vaccinia Virus protein VP39"/>
    <property type="match status" value="1"/>
</dbReference>
<dbReference type="PANTHER" id="PTHR43591">
    <property type="entry name" value="METHYLTRANSFERASE"/>
    <property type="match status" value="1"/>
</dbReference>
<sequence length="349" mass="39416">MTDHDLATNAGRPAADDTIEASDDGYESDTRSHHQHAALGTKSLSPSVRDYAFENNRRYHRYREGRYHFPNDDPEQEREFMKHVVMTHLLGNKLHRAPLVNPQQVLDIGTGTGVWAIDSMLRSFARAKRQAVGDEYPEAAVTGIDLSPIWPDWVPPNVKFVVDDAEAEWYHERDSFDFIRLGNMAPSIHDWPALLASAYKTLKPGGWIELQEMRWVYGCDDGTMPPDFTPVKMVANIKEGLAQFGVDMNAAEQNPARVEAAGFVNVVHQVRKVPVGGWPRNKFLRVIGMYTLSLIFDGLHAITIGPFTRGLGWTADEVEQFLVQVRHDLLDPNVHSYVYFHTLSGQKPL</sequence>
<dbReference type="AlphaFoldDB" id="A0A8H6NK69"/>
<evidence type="ECO:0000313" key="3">
    <source>
        <dbReference type="EMBL" id="KAF6835501.1"/>
    </source>
</evidence>
<feature type="region of interest" description="Disordered" evidence="2">
    <location>
        <begin position="1"/>
        <end position="43"/>
    </location>
</feature>
<feature type="compositionally biased region" description="Acidic residues" evidence="2">
    <location>
        <begin position="17"/>
        <end position="27"/>
    </location>
</feature>
<dbReference type="PANTHER" id="PTHR43591:SF24">
    <property type="entry name" value="2-METHOXY-6-POLYPRENYL-1,4-BENZOQUINOL METHYLASE, MITOCHONDRIAL"/>
    <property type="match status" value="1"/>
</dbReference>
<dbReference type="GO" id="GO:0032259">
    <property type="term" value="P:methylation"/>
    <property type="evidence" value="ECO:0007669"/>
    <property type="project" value="UniProtKB-KW"/>
</dbReference>
<evidence type="ECO:0000256" key="1">
    <source>
        <dbReference type="ARBA" id="ARBA00038158"/>
    </source>
</evidence>
<dbReference type="InterPro" id="IPR029063">
    <property type="entry name" value="SAM-dependent_MTases_sf"/>
</dbReference>
<keyword evidence="3" id="KW-0489">Methyltransferase</keyword>
<dbReference type="GO" id="GO:0008168">
    <property type="term" value="F:methyltransferase activity"/>
    <property type="evidence" value="ECO:0007669"/>
    <property type="project" value="UniProtKB-KW"/>
</dbReference>
<proteinExistence type="inferred from homology"/>
<dbReference type="SUPFAM" id="SSF53335">
    <property type="entry name" value="S-adenosyl-L-methionine-dependent methyltransferases"/>
    <property type="match status" value="1"/>
</dbReference>
<gene>
    <name evidence="3" type="ORF">CMUS01_05725</name>
</gene>
<comment type="similarity">
    <text evidence="1">Belongs to the methyltransferase superfamily. LaeA methyltransferase family.</text>
</comment>
<protein>
    <submittedName>
        <fullName evidence="3">Methyltransferase domain-containing protein</fullName>
    </submittedName>
</protein>
<comment type="caution">
    <text evidence="3">The sequence shown here is derived from an EMBL/GenBank/DDBJ whole genome shotgun (WGS) entry which is preliminary data.</text>
</comment>
<evidence type="ECO:0000256" key="2">
    <source>
        <dbReference type="SAM" id="MobiDB-lite"/>
    </source>
</evidence>
<dbReference type="Pfam" id="PF13489">
    <property type="entry name" value="Methyltransf_23"/>
    <property type="match status" value="1"/>
</dbReference>